<name>A0AAD5LHR4_9CRUS</name>
<dbReference type="Proteomes" id="UP000820818">
    <property type="component" value="Linkage Group LG2"/>
</dbReference>
<reference evidence="2 3" key="1">
    <citation type="submission" date="2022-05" db="EMBL/GenBank/DDBJ databases">
        <title>A multi-omics perspective on studying reproductive biology in Daphnia sinensis.</title>
        <authorList>
            <person name="Jia J."/>
        </authorList>
    </citation>
    <scope>NUCLEOTIDE SEQUENCE [LARGE SCALE GENOMIC DNA]</scope>
    <source>
        <strain evidence="2 3">WSL</strain>
    </source>
</reference>
<accession>A0AAD5LHR4</accession>
<gene>
    <name evidence="2" type="ORF">GHT06_009990</name>
</gene>
<evidence type="ECO:0000256" key="1">
    <source>
        <dbReference type="SAM" id="MobiDB-lite"/>
    </source>
</evidence>
<sequence length="173" mass="19304">MSNAGEGSSKSYTDVSNPGAAVTDRSVDGWIYQPFEETPPGREGQTVVTMAMLPNLKQFARDPRDWPMFIQTFKNMVHNMFVSDAHRLTLLHTMLASNLRTGMSQILTSPMAYRNALQELRRKYGQPHLVVQTYIQGLMDLPPVRGDTIEAFSSQLHGAVSTLESSGYGHELE</sequence>
<feature type="region of interest" description="Disordered" evidence="1">
    <location>
        <begin position="1"/>
        <end position="20"/>
    </location>
</feature>
<protein>
    <submittedName>
        <fullName evidence="2">Uncharacterized protein</fullName>
    </submittedName>
</protein>
<dbReference type="AlphaFoldDB" id="A0AAD5LHR4"/>
<dbReference type="InterPro" id="IPR005312">
    <property type="entry name" value="DUF1759"/>
</dbReference>
<proteinExistence type="predicted"/>
<dbReference type="EMBL" id="WJBH02000002">
    <property type="protein sequence ID" value="KAI9562538.1"/>
    <property type="molecule type" value="Genomic_DNA"/>
</dbReference>
<keyword evidence="3" id="KW-1185">Reference proteome</keyword>
<comment type="caution">
    <text evidence="2">The sequence shown here is derived from an EMBL/GenBank/DDBJ whole genome shotgun (WGS) entry which is preliminary data.</text>
</comment>
<evidence type="ECO:0000313" key="2">
    <source>
        <dbReference type="EMBL" id="KAI9562538.1"/>
    </source>
</evidence>
<dbReference type="PANTHER" id="PTHR22954:SF3">
    <property type="entry name" value="PROTEIN CBG08539"/>
    <property type="match status" value="1"/>
</dbReference>
<organism evidence="2 3">
    <name type="scientific">Daphnia sinensis</name>
    <dbReference type="NCBI Taxonomy" id="1820382"/>
    <lineage>
        <taxon>Eukaryota</taxon>
        <taxon>Metazoa</taxon>
        <taxon>Ecdysozoa</taxon>
        <taxon>Arthropoda</taxon>
        <taxon>Crustacea</taxon>
        <taxon>Branchiopoda</taxon>
        <taxon>Diplostraca</taxon>
        <taxon>Cladocera</taxon>
        <taxon>Anomopoda</taxon>
        <taxon>Daphniidae</taxon>
        <taxon>Daphnia</taxon>
        <taxon>Daphnia similis group</taxon>
    </lineage>
</organism>
<feature type="compositionally biased region" description="Polar residues" evidence="1">
    <location>
        <begin position="1"/>
        <end position="16"/>
    </location>
</feature>
<dbReference type="PANTHER" id="PTHR22954">
    <property type="entry name" value="RETROVIRAL PROTEASE-RELATED"/>
    <property type="match status" value="1"/>
</dbReference>
<dbReference type="Pfam" id="PF03564">
    <property type="entry name" value="DUF1759"/>
    <property type="match status" value="1"/>
</dbReference>
<evidence type="ECO:0000313" key="3">
    <source>
        <dbReference type="Proteomes" id="UP000820818"/>
    </source>
</evidence>